<organism evidence="2 3">
    <name type="scientific">Popillia japonica</name>
    <name type="common">Japanese beetle</name>
    <dbReference type="NCBI Taxonomy" id="7064"/>
    <lineage>
        <taxon>Eukaryota</taxon>
        <taxon>Metazoa</taxon>
        <taxon>Ecdysozoa</taxon>
        <taxon>Arthropoda</taxon>
        <taxon>Hexapoda</taxon>
        <taxon>Insecta</taxon>
        <taxon>Pterygota</taxon>
        <taxon>Neoptera</taxon>
        <taxon>Endopterygota</taxon>
        <taxon>Coleoptera</taxon>
        <taxon>Polyphaga</taxon>
        <taxon>Scarabaeiformia</taxon>
        <taxon>Scarabaeidae</taxon>
        <taxon>Rutelinae</taxon>
        <taxon>Popillia</taxon>
    </lineage>
</organism>
<dbReference type="AlphaFoldDB" id="A0AAW1HSA1"/>
<feature type="region of interest" description="Disordered" evidence="1">
    <location>
        <begin position="1"/>
        <end position="51"/>
    </location>
</feature>
<proteinExistence type="predicted"/>
<reference evidence="2 3" key="1">
    <citation type="journal article" date="2024" name="BMC Genomics">
        <title>De novo assembly and annotation of Popillia japonica's genome with initial clues to its potential as an invasive pest.</title>
        <authorList>
            <person name="Cucini C."/>
            <person name="Boschi S."/>
            <person name="Funari R."/>
            <person name="Cardaioli E."/>
            <person name="Iannotti N."/>
            <person name="Marturano G."/>
            <person name="Paoli F."/>
            <person name="Bruttini M."/>
            <person name="Carapelli A."/>
            <person name="Frati F."/>
            <person name="Nardi F."/>
        </authorList>
    </citation>
    <scope>NUCLEOTIDE SEQUENCE [LARGE SCALE GENOMIC DNA]</scope>
    <source>
        <strain evidence="2">DMR45628</strain>
    </source>
</reference>
<protein>
    <submittedName>
        <fullName evidence="2">Uncharacterized protein</fullName>
    </submittedName>
</protein>
<dbReference type="Proteomes" id="UP001458880">
    <property type="component" value="Unassembled WGS sequence"/>
</dbReference>
<feature type="non-terminal residue" evidence="2">
    <location>
        <position position="1"/>
    </location>
</feature>
<feature type="compositionally biased region" description="Basic residues" evidence="1">
    <location>
        <begin position="79"/>
        <end position="93"/>
    </location>
</feature>
<feature type="compositionally biased region" description="Basic and acidic residues" evidence="1">
    <location>
        <begin position="16"/>
        <end position="29"/>
    </location>
</feature>
<dbReference type="EMBL" id="JASPKY010001018">
    <property type="protein sequence ID" value="KAK9679448.1"/>
    <property type="molecule type" value="Genomic_DNA"/>
</dbReference>
<accession>A0AAW1HSA1</accession>
<keyword evidence="3" id="KW-1185">Reference proteome</keyword>
<evidence type="ECO:0000313" key="3">
    <source>
        <dbReference type="Proteomes" id="UP001458880"/>
    </source>
</evidence>
<name>A0AAW1HSA1_POPJA</name>
<evidence type="ECO:0000256" key="1">
    <source>
        <dbReference type="SAM" id="MobiDB-lite"/>
    </source>
</evidence>
<feature type="region of interest" description="Disordered" evidence="1">
    <location>
        <begin position="65"/>
        <end position="93"/>
    </location>
</feature>
<gene>
    <name evidence="2" type="ORF">QE152_g40033</name>
</gene>
<sequence length="141" mass="15686">KIAEKGSPALASHGKSTSEKGSPVDDKRRSSIQPNPTERRESRSRLSSVSDIATADRLSSVSDIATAELPTETPPVTTKKAKSVKRTGKKKHKKKKIGFDFLVNDTTLHLDVRSRQEKRRGKRSLSHLQIVIFHIQDGYLD</sequence>
<evidence type="ECO:0000313" key="2">
    <source>
        <dbReference type="EMBL" id="KAK9679448.1"/>
    </source>
</evidence>
<comment type="caution">
    <text evidence="2">The sequence shown here is derived from an EMBL/GenBank/DDBJ whole genome shotgun (WGS) entry which is preliminary data.</text>
</comment>